<sequence>MFLKFLLHQLQEYTEVQDVVAEYFPRCGSPKQSLQHTTVSPTLFFSNLNSEIEFSDNASQIGCISPYSTQGNFMDYDENWDVPYEAYDQINDKSLKGLIS</sequence>
<dbReference type="Proteomes" id="UP001157006">
    <property type="component" value="Chromosome 4"/>
</dbReference>
<organism evidence="1 2">
    <name type="scientific">Vicia faba</name>
    <name type="common">Broad bean</name>
    <name type="synonym">Faba vulgaris</name>
    <dbReference type="NCBI Taxonomy" id="3906"/>
    <lineage>
        <taxon>Eukaryota</taxon>
        <taxon>Viridiplantae</taxon>
        <taxon>Streptophyta</taxon>
        <taxon>Embryophyta</taxon>
        <taxon>Tracheophyta</taxon>
        <taxon>Spermatophyta</taxon>
        <taxon>Magnoliopsida</taxon>
        <taxon>eudicotyledons</taxon>
        <taxon>Gunneridae</taxon>
        <taxon>Pentapetalae</taxon>
        <taxon>rosids</taxon>
        <taxon>fabids</taxon>
        <taxon>Fabales</taxon>
        <taxon>Fabaceae</taxon>
        <taxon>Papilionoideae</taxon>
        <taxon>50 kb inversion clade</taxon>
        <taxon>NPAAA clade</taxon>
        <taxon>Hologalegina</taxon>
        <taxon>IRL clade</taxon>
        <taxon>Fabeae</taxon>
        <taxon>Vicia</taxon>
    </lineage>
</organism>
<gene>
    <name evidence="1" type="ORF">VFH_IV133800</name>
</gene>
<accession>A0AAV1AG61</accession>
<keyword evidence="2" id="KW-1185">Reference proteome</keyword>
<reference evidence="1 2" key="1">
    <citation type="submission" date="2023-01" db="EMBL/GenBank/DDBJ databases">
        <authorList>
            <person name="Kreplak J."/>
        </authorList>
    </citation>
    <scope>NUCLEOTIDE SEQUENCE [LARGE SCALE GENOMIC DNA]</scope>
</reference>
<proteinExistence type="predicted"/>
<dbReference type="EMBL" id="OX451739">
    <property type="protein sequence ID" value="CAI8609449.1"/>
    <property type="molecule type" value="Genomic_DNA"/>
</dbReference>
<evidence type="ECO:0000313" key="1">
    <source>
        <dbReference type="EMBL" id="CAI8609449.1"/>
    </source>
</evidence>
<evidence type="ECO:0000313" key="2">
    <source>
        <dbReference type="Proteomes" id="UP001157006"/>
    </source>
</evidence>
<protein>
    <submittedName>
        <fullName evidence="1">Uncharacterized protein</fullName>
    </submittedName>
</protein>
<dbReference type="AlphaFoldDB" id="A0AAV1AG61"/>
<name>A0AAV1AG61_VICFA</name>